<proteinExistence type="inferred from homology"/>
<accession>A0A8S1MNC9</accession>
<comment type="subunit">
    <text evidence="3">Monomer.</text>
</comment>
<dbReference type="HAMAP" id="MF_00944">
    <property type="entry name" value="YchF_OLA1_ATPase"/>
    <property type="match status" value="1"/>
</dbReference>
<dbReference type="InterPro" id="IPR004095">
    <property type="entry name" value="TGS"/>
</dbReference>
<dbReference type="OMA" id="VLRCFDN"/>
<dbReference type="NCBIfam" id="TIGR00092">
    <property type="entry name" value="redox-regulated ATPase YchF"/>
    <property type="match status" value="1"/>
</dbReference>
<evidence type="ECO:0000313" key="8">
    <source>
        <dbReference type="Proteomes" id="UP000688137"/>
    </source>
</evidence>
<dbReference type="GO" id="GO:0005525">
    <property type="term" value="F:GTP binding"/>
    <property type="evidence" value="ECO:0007669"/>
    <property type="project" value="InterPro"/>
</dbReference>
<keyword evidence="8" id="KW-1185">Reference proteome</keyword>
<comment type="caution">
    <text evidence="7">The sequence shown here is derived from an EMBL/GenBank/DDBJ whole genome shotgun (WGS) entry which is preliminary data.</text>
</comment>
<dbReference type="PROSITE" id="PS51880">
    <property type="entry name" value="TGS"/>
    <property type="match status" value="1"/>
</dbReference>
<feature type="domain" description="TGS" evidence="6">
    <location>
        <begin position="298"/>
        <end position="381"/>
    </location>
</feature>
<feature type="compositionally biased region" description="Basic and acidic residues" evidence="4">
    <location>
        <begin position="1"/>
        <end position="13"/>
    </location>
</feature>
<comment type="function">
    <text evidence="3">Hydrolyzes ATP, and can also hydrolyze GTP with lower efficiency. Has lower affinity for GTP.</text>
</comment>
<evidence type="ECO:0000259" key="6">
    <source>
        <dbReference type="PROSITE" id="PS51880"/>
    </source>
</evidence>
<sequence length="389" mass="44056">MPPKKEQQEEKKNKLGRPSNTLKMGIVGMANVGKSTTFNTLCKLNVPAENYPFCTIDPNNAKVPVPDDRFIKLCQMHKPKSEIQAVLSIVDIAGLVPGAHKGEGLGNAFLSHIKECDGIYHVVRAFEDENVCHTELSVDPIRDMDIISTELLLKDLEFCNNRLAETEHVIKRNNNKDAREEKEVLDKVKQLLDNKKWVRTGDWNFKEVEILNKYYFITAKNVVYLVNLSQQDFMTRKNKWLKGIKDWVDANCPGDIIPYSADLEKAIFEESQAGTITQERQKLSMLPRIIKTGYKALDLIYFFTAGEDEVRCWTIRAGTKAPQAAGVIHTDFEKGFICAEVMKYEDFVNLGSITAVKAEGKYRQQGKEYVVEDGDICFFKFNVGGGGKK</sequence>
<feature type="region of interest" description="Disordered" evidence="4">
    <location>
        <begin position="1"/>
        <end position="20"/>
    </location>
</feature>
<dbReference type="GO" id="GO:0005524">
    <property type="term" value="F:ATP binding"/>
    <property type="evidence" value="ECO:0007669"/>
    <property type="project" value="UniProtKB-UniRule"/>
</dbReference>
<dbReference type="InterPro" id="IPR006073">
    <property type="entry name" value="GTP-bd"/>
</dbReference>
<keyword evidence="3" id="KW-0963">Cytoplasm</keyword>
<evidence type="ECO:0000256" key="2">
    <source>
        <dbReference type="ARBA" id="ARBA00022840"/>
    </source>
</evidence>
<dbReference type="GO" id="GO:0005737">
    <property type="term" value="C:cytoplasm"/>
    <property type="evidence" value="ECO:0007669"/>
    <property type="project" value="UniProtKB-SubCell"/>
</dbReference>
<dbReference type="PIRSF" id="PIRSF006641">
    <property type="entry name" value="CHP00092"/>
    <property type="match status" value="1"/>
</dbReference>
<dbReference type="GO" id="GO:0043023">
    <property type="term" value="F:ribosomal large subunit binding"/>
    <property type="evidence" value="ECO:0007669"/>
    <property type="project" value="UniProtKB-UniRule"/>
</dbReference>
<dbReference type="InterPro" id="IPR004396">
    <property type="entry name" value="ATPase_YchF/OLA1"/>
</dbReference>
<dbReference type="PROSITE" id="PS51710">
    <property type="entry name" value="G_OBG"/>
    <property type="match status" value="1"/>
</dbReference>
<protein>
    <recommendedName>
        <fullName evidence="3">Obg-like ATPase 1</fullName>
    </recommendedName>
</protein>
<comment type="subcellular location">
    <subcellularLocation>
        <location evidence="3">Cytoplasm</location>
    </subcellularLocation>
</comment>
<dbReference type="Pfam" id="PF06071">
    <property type="entry name" value="YchF-GTPase_C"/>
    <property type="match status" value="1"/>
</dbReference>
<dbReference type="CDD" id="cd01900">
    <property type="entry name" value="YchF"/>
    <property type="match status" value="1"/>
</dbReference>
<evidence type="ECO:0000256" key="1">
    <source>
        <dbReference type="ARBA" id="ARBA00022741"/>
    </source>
</evidence>
<dbReference type="PANTHER" id="PTHR23305:SF11">
    <property type="entry name" value="OBG-LIKE ATPASE 1"/>
    <property type="match status" value="1"/>
</dbReference>
<dbReference type="InterPro" id="IPR041706">
    <property type="entry name" value="YchF_N"/>
</dbReference>
<dbReference type="Proteomes" id="UP000688137">
    <property type="component" value="Unassembled WGS sequence"/>
</dbReference>
<name>A0A8S1MNC9_PARPR</name>
<dbReference type="FunFam" id="3.10.20.30:FF:000001">
    <property type="entry name" value="Ribosome-binding ATPase YchF"/>
    <property type="match status" value="1"/>
</dbReference>
<evidence type="ECO:0000256" key="4">
    <source>
        <dbReference type="SAM" id="MobiDB-lite"/>
    </source>
</evidence>
<dbReference type="EMBL" id="CAJJDM010000068">
    <property type="protein sequence ID" value="CAD8081720.1"/>
    <property type="molecule type" value="Genomic_DNA"/>
</dbReference>
<dbReference type="GO" id="GO:0016887">
    <property type="term" value="F:ATP hydrolysis activity"/>
    <property type="evidence" value="ECO:0007669"/>
    <property type="project" value="UniProtKB-UniRule"/>
</dbReference>
<gene>
    <name evidence="7" type="ORF">PPRIM_AZ9-3.1.T0660136</name>
</gene>
<comment type="similarity">
    <text evidence="3">Belongs to the TRAFAC class OBG-HflX-like GTPase superfamily. OBG GTPase family. YchF/OLA1 subfamily.</text>
</comment>
<keyword evidence="3" id="KW-0378">Hydrolase</keyword>
<dbReference type="FunFam" id="1.10.150.300:FF:000001">
    <property type="entry name" value="Ribosome-binding ATPase YchF"/>
    <property type="match status" value="1"/>
</dbReference>
<dbReference type="PANTHER" id="PTHR23305">
    <property type="entry name" value="OBG GTPASE FAMILY"/>
    <property type="match status" value="1"/>
</dbReference>
<feature type="binding site" evidence="3">
    <location>
        <begin position="31"/>
        <end position="36"/>
    </location>
    <ligand>
        <name>ATP</name>
        <dbReference type="ChEBI" id="CHEBI:30616"/>
    </ligand>
</feature>
<evidence type="ECO:0000256" key="3">
    <source>
        <dbReference type="HAMAP-Rule" id="MF_03167"/>
    </source>
</evidence>
<dbReference type="CDD" id="cd04867">
    <property type="entry name" value="TGS_YchF_OLA1"/>
    <property type="match status" value="1"/>
</dbReference>
<keyword evidence="2 3" id="KW-0067">ATP-binding</keyword>
<feature type="binding site" evidence="3">
    <location>
        <position position="228"/>
    </location>
    <ligand>
        <name>ATP</name>
        <dbReference type="ChEBI" id="CHEBI:30616"/>
    </ligand>
</feature>
<organism evidence="7 8">
    <name type="scientific">Paramecium primaurelia</name>
    <dbReference type="NCBI Taxonomy" id="5886"/>
    <lineage>
        <taxon>Eukaryota</taxon>
        <taxon>Sar</taxon>
        <taxon>Alveolata</taxon>
        <taxon>Ciliophora</taxon>
        <taxon>Intramacronucleata</taxon>
        <taxon>Oligohymenophorea</taxon>
        <taxon>Peniculida</taxon>
        <taxon>Parameciidae</taxon>
        <taxon>Paramecium</taxon>
    </lineage>
</organism>
<evidence type="ECO:0000313" key="7">
    <source>
        <dbReference type="EMBL" id="CAD8081720.1"/>
    </source>
</evidence>
<dbReference type="Pfam" id="PF01926">
    <property type="entry name" value="MMR_HSR1"/>
    <property type="match status" value="1"/>
</dbReference>
<reference evidence="7" key="1">
    <citation type="submission" date="2021-01" db="EMBL/GenBank/DDBJ databases">
        <authorList>
            <consortium name="Genoscope - CEA"/>
            <person name="William W."/>
        </authorList>
    </citation>
    <scope>NUCLEOTIDE SEQUENCE</scope>
</reference>
<dbReference type="AlphaFoldDB" id="A0A8S1MNC9"/>
<dbReference type="InterPro" id="IPR031167">
    <property type="entry name" value="G_OBG"/>
</dbReference>
<keyword evidence="1 3" id="KW-0547">Nucleotide-binding</keyword>
<dbReference type="InterPro" id="IPR013029">
    <property type="entry name" value="YchF_C"/>
</dbReference>
<evidence type="ECO:0000259" key="5">
    <source>
        <dbReference type="PROSITE" id="PS51710"/>
    </source>
</evidence>
<feature type="domain" description="OBG-type G" evidence="5">
    <location>
        <begin position="22"/>
        <end position="279"/>
    </location>
</feature>